<evidence type="ECO:0000313" key="2">
    <source>
        <dbReference type="Proteomes" id="UP000557392"/>
    </source>
</evidence>
<name>A0A7W6JP18_9SPHN</name>
<proteinExistence type="predicted"/>
<dbReference type="Proteomes" id="UP000557392">
    <property type="component" value="Unassembled WGS sequence"/>
</dbReference>
<dbReference type="AlphaFoldDB" id="A0A7W6JP18"/>
<protein>
    <recommendedName>
        <fullName evidence="3">TonB C-terminal domain-containing protein</fullName>
    </recommendedName>
</protein>
<evidence type="ECO:0008006" key="3">
    <source>
        <dbReference type="Google" id="ProtNLM"/>
    </source>
</evidence>
<reference evidence="1 2" key="1">
    <citation type="submission" date="2020-08" db="EMBL/GenBank/DDBJ databases">
        <title>Genomic Encyclopedia of Type Strains, Phase IV (KMG-IV): sequencing the most valuable type-strain genomes for metagenomic binning, comparative biology and taxonomic classification.</title>
        <authorList>
            <person name="Goeker M."/>
        </authorList>
    </citation>
    <scope>NUCLEOTIDE SEQUENCE [LARGE SCALE GENOMIC DNA]</scope>
    <source>
        <strain evidence="1 2">DSM 101806</strain>
    </source>
</reference>
<sequence length="121" mass="13253">MSGLLLLAAALQTAPIDWDALPPLPWRAPPIVTPDMQSFVQREVKLRRCVTPKPNTLEVSVAVLVDENGAIRTTVPRAIACPSVEQYAAALAAGFARNNLLPRPGATDQWYRTTLSFTWTK</sequence>
<accession>A0A7W6JP18</accession>
<gene>
    <name evidence="1" type="ORF">GGR46_000463</name>
</gene>
<comment type="caution">
    <text evidence="1">The sequence shown here is derived from an EMBL/GenBank/DDBJ whole genome shotgun (WGS) entry which is preliminary data.</text>
</comment>
<dbReference type="RefSeq" id="WP_183994191.1">
    <property type="nucleotide sequence ID" value="NZ_JACIEH010000001.1"/>
</dbReference>
<organism evidence="1 2">
    <name type="scientific">Sphingomonas kyeonggiensis</name>
    <dbReference type="NCBI Taxonomy" id="1268553"/>
    <lineage>
        <taxon>Bacteria</taxon>
        <taxon>Pseudomonadati</taxon>
        <taxon>Pseudomonadota</taxon>
        <taxon>Alphaproteobacteria</taxon>
        <taxon>Sphingomonadales</taxon>
        <taxon>Sphingomonadaceae</taxon>
        <taxon>Sphingomonas</taxon>
    </lineage>
</organism>
<keyword evidence="2" id="KW-1185">Reference proteome</keyword>
<evidence type="ECO:0000313" key="1">
    <source>
        <dbReference type="EMBL" id="MBB4096930.1"/>
    </source>
</evidence>
<dbReference type="EMBL" id="JACIEH010000001">
    <property type="protein sequence ID" value="MBB4096930.1"/>
    <property type="molecule type" value="Genomic_DNA"/>
</dbReference>